<feature type="transmembrane region" description="Helical" evidence="17">
    <location>
        <begin position="131"/>
        <end position="153"/>
    </location>
</feature>
<comment type="function">
    <text evidence="17">Core subunit of the mitochondrial membrane respiratory chain NADH dehydrogenase (Complex I) which catalyzes electron transfer from NADH through the respiratory chain, using ubiquinone as an electron acceptor. Essential for the catalytic activity and assembly of complex I.</text>
</comment>
<feature type="transmembrane region" description="Helical" evidence="17">
    <location>
        <begin position="233"/>
        <end position="256"/>
    </location>
</feature>
<reference evidence="19" key="1">
    <citation type="journal article" date="2002" name="Mar. Biotechnol.">
        <title>Complete mitochondrial DNA sequence of Tigriopus japonicus (Crustacea: Copepoda).</title>
        <authorList>
            <person name="Machida R.J."/>
            <person name="Miya M.U."/>
            <person name="Nishida M."/>
            <person name="Nishida S."/>
        </authorList>
    </citation>
    <scope>NUCLEOTIDE SEQUENCE</scope>
</reference>
<comment type="function">
    <text evidence="1">Core subunit of the mitochondrial membrane respiratory chain NADH dehydrogenase (Complex I) that is believed to belong to the minimal assembly required for catalysis. Complex I functions in the transfer of electrons from NADH to the respiratory chain. The immediate electron acceptor for the enzyme is believed to be ubiquinone.</text>
</comment>
<accession>Q8M6U6</accession>
<keyword evidence="14 17" id="KW-0496">Mitochondrion</keyword>
<feature type="transmembrane region" description="Helical" evidence="17">
    <location>
        <begin position="370"/>
        <end position="392"/>
    </location>
</feature>
<dbReference type="GO" id="GO:0031966">
    <property type="term" value="C:mitochondrial membrane"/>
    <property type="evidence" value="ECO:0007669"/>
    <property type="project" value="UniProtKB-SubCell"/>
</dbReference>
<feature type="transmembrane region" description="Helical" evidence="17">
    <location>
        <begin position="173"/>
        <end position="196"/>
    </location>
</feature>
<feature type="transmembrane region" description="Helical" evidence="17">
    <location>
        <begin position="208"/>
        <end position="227"/>
    </location>
</feature>
<keyword evidence="6 17" id="KW-0813">Transport</keyword>
<keyword evidence="13 17" id="KW-0830">Ubiquinone</keyword>
<evidence type="ECO:0000256" key="2">
    <source>
        <dbReference type="ARBA" id="ARBA00004225"/>
    </source>
</evidence>
<keyword evidence="11 17" id="KW-1133">Transmembrane helix</keyword>
<evidence type="ECO:0000259" key="18">
    <source>
        <dbReference type="Pfam" id="PF00361"/>
    </source>
</evidence>
<keyword evidence="8 17" id="KW-0812">Transmembrane</keyword>
<dbReference type="InterPro" id="IPR001750">
    <property type="entry name" value="ND/Mrp_TM"/>
</dbReference>
<keyword evidence="7 17" id="KW-0679">Respiratory chain</keyword>
<evidence type="ECO:0000256" key="14">
    <source>
        <dbReference type="ARBA" id="ARBA00023128"/>
    </source>
</evidence>
<proteinExistence type="inferred from homology"/>
<comment type="subcellular location">
    <subcellularLocation>
        <location evidence="2 17">Mitochondrion membrane</location>
        <topology evidence="2 17">Multi-pass membrane protein</topology>
    </subcellularLocation>
</comment>
<dbReference type="AlphaFoldDB" id="Q8M6U6"/>
<keyword evidence="15 17" id="KW-0472">Membrane</keyword>
<dbReference type="GO" id="GO:0003954">
    <property type="term" value="F:NADH dehydrogenase activity"/>
    <property type="evidence" value="ECO:0007669"/>
    <property type="project" value="TreeGrafter"/>
</dbReference>
<feature type="transmembrane region" description="Helical" evidence="17">
    <location>
        <begin position="51"/>
        <end position="69"/>
    </location>
</feature>
<dbReference type="GO" id="GO:0015990">
    <property type="term" value="P:electron transport coupled proton transport"/>
    <property type="evidence" value="ECO:0007669"/>
    <property type="project" value="TreeGrafter"/>
</dbReference>
<evidence type="ECO:0000256" key="7">
    <source>
        <dbReference type="ARBA" id="ARBA00022660"/>
    </source>
</evidence>
<dbReference type="Pfam" id="PF00361">
    <property type="entry name" value="Proton_antipo_M"/>
    <property type="match status" value="1"/>
</dbReference>
<evidence type="ECO:0000256" key="9">
    <source>
        <dbReference type="ARBA" id="ARBA00022967"/>
    </source>
</evidence>
<evidence type="ECO:0000256" key="10">
    <source>
        <dbReference type="ARBA" id="ARBA00022982"/>
    </source>
</evidence>
<feature type="transmembrane region" description="Helical" evidence="17">
    <location>
        <begin position="263"/>
        <end position="281"/>
    </location>
</feature>
<evidence type="ECO:0000256" key="1">
    <source>
        <dbReference type="ARBA" id="ARBA00003257"/>
    </source>
</evidence>
<evidence type="ECO:0000256" key="8">
    <source>
        <dbReference type="ARBA" id="ARBA00022692"/>
    </source>
</evidence>
<feature type="transmembrane region" description="Helical" evidence="17">
    <location>
        <begin position="321"/>
        <end position="341"/>
    </location>
</feature>
<evidence type="ECO:0000256" key="4">
    <source>
        <dbReference type="ARBA" id="ARBA00012944"/>
    </source>
</evidence>
<name>Q8M6U6_TIGJA</name>
<dbReference type="GO" id="GO:0042773">
    <property type="term" value="P:ATP synthesis coupled electron transport"/>
    <property type="evidence" value="ECO:0007669"/>
    <property type="project" value="InterPro"/>
</dbReference>
<feature type="domain" description="NADH:quinone oxidoreductase/Mrp antiporter transmembrane" evidence="18">
    <location>
        <begin position="96"/>
        <end position="380"/>
    </location>
</feature>
<evidence type="ECO:0000256" key="15">
    <source>
        <dbReference type="ARBA" id="ARBA00023136"/>
    </source>
</evidence>
<comment type="similarity">
    <text evidence="3 17">Belongs to the complex I subunit 4 family.</text>
</comment>
<dbReference type="GO" id="GO:0008137">
    <property type="term" value="F:NADH dehydrogenase (ubiquinone) activity"/>
    <property type="evidence" value="ECO:0007669"/>
    <property type="project" value="UniProtKB-UniRule"/>
</dbReference>
<evidence type="ECO:0000256" key="11">
    <source>
        <dbReference type="ARBA" id="ARBA00022989"/>
    </source>
</evidence>
<geneLocation type="mitochondrion" evidence="19"/>
<dbReference type="PRINTS" id="PR01437">
    <property type="entry name" value="NUOXDRDTASE4"/>
</dbReference>
<feature type="transmembrane region" description="Helical" evidence="17">
    <location>
        <begin position="7"/>
        <end position="31"/>
    </location>
</feature>
<dbReference type="EC" id="7.1.1.2" evidence="4 17"/>
<evidence type="ECO:0000256" key="5">
    <source>
        <dbReference type="ARBA" id="ARBA00021006"/>
    </source>
</evidence>
<dbReference type="EMBL" id="AB060648">
    <property type="protein sequence ID" value="BAB97222.1"/>
    <property type="molecule type" value="Genomic_DNA"/>
</dbReference>
<feature type="transmembrane region" description="Helical" evidence="17">
    <location>
        <begin position="101"/>
        <end position="119"/>
    </location>
</feature>
<evidence type="ECO:0000313" key="19">
    <source>
        <dbReference type="EMBL" id="BAB97222.1"/>
    </source>
</evidence>
<comment type="catalytic activity">
    <reaction evidence="16 17">
        <text>a ubiquinone + NADH + 5 H(+)(in) = a ubiquinol + NAD(+) + 4 H(+)(out)</text>
        <dbReference type="Rhea" id="RHEA:29091"/>
        <dbReference type="Rhea" id="RHEA-COMP:9565"/>
        <dbReference type="Rhea" id="RHEA-COMP:9566"/>
        <dbReference type="ChEBI" id="CHEBI:15378"/>
        <dbReference type="ChEBI" id="CHEBI:16389"/>
        <dbReference type="ChEBI" id="CHEBI:17976"/>
        <dbReference type="ChEBI" id="CHEBI:57540"/>
        <dbReference type="ChEBI" id="CHEBI:57945"/>
        <dbReference type="EC" id="7.1.1.2"/>
    </reaction>
</comment>
<dbReference type="InterPro" id="IPR003918">
    <property type="entry name" value="NADH_UbQ_OxRdtase"/>
</dbReference>
<evidence type="ECO:0000256" key="3">
    <source>
        <dbReference type="ARBA" id="ARBA00009025"/>
    </source>
</evidence>
<evidence type="ECO:0000256" key="6">
    <source>
        <dbReference type="ARBA" id="ARBA00022448"/>
    </source>
</evidence>
<gene>
    <name evidence="19" type="primary">ND4</name>
</gene>
<sequence>MFDMFSMWIFFSHPVVLILASVLGYFKLLALFSGSFVSGALLGEWFVLDDMGFYMLLLNKLIFILIILGGTEENKVYTGVVYAMGILVGCCFQLHSVFIFYVYFEVSLLPMVLLILGWGYQPERLSASKYLLLYTIFFSFPLLMYIVSAEMGGSGSSFSEWACSGESVGLMEALGSLALLGGFLVKIPLYGIHLWLPKAHVEASSGGSMILAAVLLKLGGIGIWRVLPVVQGLGASVSVLVSLGLYGGAMVSMICLGQSDLKLLVAYSSVSHMSLVVWGLLSNSTLGSYASLMMMVAHGFASSGLFYSAGIFFKEAGSRSLLLNQGLLGVVPGFAVLWFVINCLSMATPPSMNFFSEVEVLVMSYSLSTLLWLSVLVMAFFSVAYSMLCYTTTSHGRSSSVSRFCEINGSEQVVLGGHALGSFVILVVMSGL</sequence>
<keyword evidence="9" id="KW-1278">Translocase</keyword>
<evidence type="ECO:0000256" key="12">
    <source>
        <dbReference type="ARBA" id="ARBA00023027"/>
    </source>
</evidence>
<evidence type="ECO:0000256" key="13">
    <source>
        <dbReference type="ARBA" id="ARBA00023075"/>
    </source>
</evidence>
<feature type="transmembrane region" description="Helical" evidence="17">
    <location>
        <begin position="76"/>
        <end position="95"/>
    </location>
</feature>
<feature type="transmembrane region" description="Helical" evidence="17">
    <location>
        <begin position="287"/>
        <end position="309"/>
    </location>
</feature>
<dbReference type="PANTHER" id="PTHR43507">
    <property type="entry name" value="NADH-UBIQUINONE OXIDOREDUCTASE CHAIN 4"/>
    <property type="match status" value="1"/>
</dbReference>
<evidence type="ECO:0000256" key="16">
    <source>
        <dbReference type="ARBA" id="ARBA00049551"/>
    </source>
</evidence>
<dbReference type="PANTHER" id="PTHR43507:SF20">
    <property type="entry name" value="NADH-UBIQUINONE OXIDOREDUCTASE CHAIN 4"/>
    <property type="match status" value="1"/>
</dbReference>
<keyword evidence="10 17" id="KW-0249">Electron transport</keyword>
<evidence type="ECO:0000256" key="17">
    <source>
        <dbReference type="RuleBase" id="RU003297"/>
    </source>
</evidence>
<organism evidence="19">
    <name type="scientific">Tigriopus japonicus</name>
    <name type="common">Copepod</name>
    <dbReference type="NCBI Taxonomy" id="158387"/>
    <lineage>
        <taxon>Eukaryota</taxon>
        <taxon>Metazoa</taxon>
        <taxon>Ecdysozoa</taxon>
        <taxon>Arthropoda</taxon>
        <taxon>Crustacea</taxon>
        <taxon>Multicrustacea</taxon>
        <taxon>Hexanauplia</taxon>
        <taxon>Copepoda</taxon>
        <taxon>Harpacticoida</taxon>
        <taxon>Harpacticidae</taxon>
        <taxon>Tigriopus</taxon>
    </lineage>
</organism>
<dbReference type="GO" id="GO:0048039">
    <property type="term" value="F:ubiquinone binding"/>
    <property type="evidence" value="ECO:0007669"/>
    <property type="project" value="TreeGrafter"/>
</dbReference>
<keyword evidence="12 17" id="KW-0520">NAD</keyword>
<protein>
    <recommendedName>
        <fullName evidence="5 17">NADH-ubiquinone oxidoreductase chain 4</fullName>
        <ecNumber evidence="4 17">7.1.1.2</ecNumber>
    </recommendedName>
</protein>